<name>A0ACC3DU48_9PEZI</name>
<proteinExistence type="predicted"/>
<protein>
    <submittedName>
        <fullName evidence="1">Uncharacterized protein</fullName>
    </submittedName>
</protein>
<gene>
    <name evidence="1" type="ORF">LTS18_003000</name>
</gene>
<dbReference type="EMBL" id="JAWDJW010000713">
    <property type="protein sequence ID" value="KAK3080142.1"/>
    <property type="molecule type" value="Genomic_DNA"/>
</dbReference>
<reference evidence="1" key="1">
    <citation type="submission" date="2024-09" db="EMBL/GenBank/DDBJ databases">
        <title>Black Yeasts Isolated from many extreme environments.</title>
        <authorList>
            <person name="Coleine C."/>
            <person name="Stajich J.E."/>
            <person name="Selbmann L."/>
        </authorList>
    </citation>
    <scope>NUCLEOTIDE SEQUENCE</scope>
    <source>
        <strain evidence="1">CCFEE 5737</strain>
    </source>
</reference>
<keyword evidence="2" id="KW-1185">Reference proteome</keyword>
<evidence type="ECO:0000313" key="2">
    <source>
        <dbReference type="Proteomes" id="UP001186974"/>
    </source>
</evidence>
<comment type="caution">
    <text evidence="1">The sequence shown here is derived from an EMBL/GenBank/DDBJ whole genome shotgun (WGS) entry which is preliminary data.</text>
</comment>
<evidence type="ECO:0000313" key="1">
    <source>
        <dbReference type="EMBL" id="KAK3080142.1"/>
    </source>
</evidence>
<accession>A0ACC3DU48</accession>
<dbReference type="Proteomes" id="UP001186974">
    <property type="component" value="Unassembled WGS sequence"/>
</dbReference>
<sequence>MADSVGYSSPYYTDNFTRGIFDYESDSVYPPFGNTNESEVQHTYEMYAARHSAPQDSSGLNDQAVSSAVDYLSDNAQQSDTASSTASPAGNDSLTIDPRLLSAEQSLPPVSDVETQEHTPITSETAHYSELSSSPAQQVGTPGMPTRPPPPQVFETAPVAQAP</sequence>
<feature type="non-terminal residue" evidence="1">
    <location>
        <position position="163"/>
    </location>
</feature>
<organism evidence="1 2">
    <name type="scientific">Coniosporium uncinatum</name>
    <dbReference type="NCBI Taxonomy" id="93489"/>
    <lineage>
        <taxon>Eukaryota</taxon>
        <taxon>Fungi</taxon>
        <taxon>Dikarya</taxon>
        <taxon>Ascomycota</taxon>
        <taxon>Pezizomycotina</taxon>
        <taxon>Dothideomycetes</taxon>
        <taxon>Dothideomycetes incertae sedis</taxon>
        <taxon>Coniosporium</taxon>
    </lineage>
</organism>